<organism evidence="1 2">
    <name type="scientific">Genlisea aurea</name>
    <dbReference type="NCBI Taxonomy" id="192259"/>
    <lineage>
        <taxon>Eukaryota</taxon>
        <taxon>Viridiplantae</taxon>
        <taxon>Streptophyta</taxon>
        <taxon>Embryophyta</taxon>
        <taxon>Tracheophyta</taxon>
        <taxon>Spermatophyta</taxon>
        <taxon>Magnoliopsida</taxon>
        <taxon>eudicotyledons</taxon>
        <taxon>Gunneridae</taxon>
        <taxon>Pentapetalae</taxon>
        <taxon>asterids</taxon>
        <taxon>lamiids</taxon>
        <taxon>Lamiales</taxon>
        <taxon>Lentibulariaceae</taxon>
        <taxon>Genlisea</taxon>
    </lineage>
</organism>
<dbReference type="PANTHER" id="PTHR35763:SF1">
    <property type="entry name" value="OS11G0133900 PROTEIN"/>
    <property type="match status" value="1"/>
</dbReference>
<evidence type="ECO:0000313" key="2">
    <source>
        <dbReference type="Proteomes" id="UP000015453"/>
    </source>
</evidence>
<dbReference type="EMBL" id="AUSU01005536">
    <property type="protein sequence ID" value="EPS63363.1"/>
    <property type="molecule type" value="Genomic_DNA"/>
</dbReference>
<proteinExistence type="predicted"/>
<keyword evidence="2" id="KW-1185">Reference proteome</keyword>
<name>S8DKL2_9LAMI</name>
<dbReference type="OrthoDB" id="549775at2759"/>
<accession>S8DKL2</accession>
<comment type="caution">
    <text evidence="1">The sequence shown here is derived from an EMBL/GenBank/DDBJ whole genome shotgun (WGS) entry which is preliminary data.</text>
</comment>
<sequence length="100" mass="11576">KRAYRDLLKAVDKHIGRDERNAHLREFVREEFRKEGAASGEISNKLKVAGDYVFYLTSVHRHKELLFSYNIGVDRSDEMKRVLKKSAASVGLQLPEVYQP</sequence>
<dbReference type="PANTHER" id="PTHR35763">
    <property type="entry name" value="COMPLEX 1 LYR-LIKE PROTEIN"/>
    <property type="match status" value="1"/>
</dbReference>
<feature type="non-terminal residue" evidence="1">
    <location>
        <position position="1"/>
    </location>
</feature>
<reference evidence="1 2" key="1">
    <citation type="journal article" date="2013" name="BMC Genomics">
        <title>The miniature genome of a carnivorous plant Genlisea aurea contains a low number of genes and short non-coding sequences.</title>
        <authorList>
            <person name="Leushkin E.V."/>
            <person name="Sutormin R.A."/>
            <person name="Nabieva E.R."/>
            <person name="Penin A.A."/>
            <person name="Kondrashov A.S."/>
            <person name="Logacheva M.D."/>
        </authorList>
    </citation>
    <scope>NUCLEOTIDE SEQUENCE [LARGE SCALE GENOMIC DNA]</scope>
</reference>
<evidence type="ECO:0000313" key="1">
    <source>
        <dbReference type="EMBL" id="EPS63363.1"/>
    </source>
</evidence>
<gene>
    <name evidence="1" type="ORF">M569_11423</name>
</gene>
<protein>
    <submittedName>
        <fullName evidence="1">Uncharacterized protein</fullName>
    </submittedName>
</protein>
<dbReference type="Pfam" id="PF13233">
    <property type="entry name" value="Complex1_LYR_2"/>
    <property type="match status" value="1"/>
</dbReference>
<dbReference type="AlphaFoldDB" id="S8DKL2"/>
<dbReference type="Proteomes" id="UP000015453">
    <property type="component" value="Unassembled WGS sequence"/>
</dbReference>